<protein>
    <submittedName>
        <fullName evidence="1">Uncharacterized protein</fullName>
    </submittedName>
</protein>
<organism evidence="1 2">
    <name type="scientific">Trichonephila inaurata madagascariensis</name>
    <dbReference type="NCBI Taxonomy" id="2747483"/>
    <lineage>
        <taxon>Eukaryota</taxon>
        <taxon>Metazoa</taxon>
        <taxon>Ecdysozoa</taxon>
        <taxon>Arthropoda</taxon>
        <taxon>Chelicerata</taxon>
        <taxon>Arachnida</taxon>
        <taxon>Araneae</taxon>
        <taxon>Araneomorphae</taxon>
        <taxon>Entelegynae</taxon>
        <taxon>Araneoidea</taxon>
        <taxon>Nephilidae</taxon>
        <taxon>Trichonephila</taxon>
        <taxon>Trichonephila inaurata</taxon>
    </lineage>
</organism>
<dbReference type="Proteomes" id="UP000886998">
    <property type="component" value="Unassembled WGS sequence"/>
</dbReference>
<name>A0A8X6Y9H9_9ARAC</name>
<sequence length="95" mass="10673">MRHGKKSEFDPVNEIEFILGLVLDEPGSNAWRSSSIEIRAKMNARPARRRAKIVLLSGTYCTRDPSPGKTGSSKLPLYQFLSILQFLLSGTIFFD</sequence>
<accession>A0A8X6Y9H9</accession>
<dbReference type="AlphaFoldDB" id="A0A8X6Y9H9"/>
<dbReference type="EMBL" id="BMAV01016339">
    <property type="protein sequence ID" value="GFY67036.1"/>
    <property type="molecule type" value="Genomic_DNA"/>
</dbReference>
<evidence type="ECO:0000313" key="2">
    <source>
        <dbReference type="Proteomes" id="UP000886998"/>
    </source>
</evidence>
<proteinExistence type="predicted"/>
<reference evidence="1" key="1">
    <citation type="submission" date="2020-08" db="EMBL/GenBank/DDBJ databases">
        <title>Multicomponent nature underlies the extraordinary mechanical properties of spider dragline silk.</title>
        <authorList>
            <person name="Kono N."/>
            <person name="Nakamura H."/>
            <person name="Mori M."/>
            <person name="Yoshida Y."/>
            <person name="Ohtoshi R."/>
            <person name="Malay A.D."/>
            <person name="Moran D.A.P."/>
            <person name="Tomita M."/>
            <person name="Numata K."/>
            <person name="Arakawa K."/>
        </authorList>
    </citation>
    <scope>NUCLEOTIDE SEQUENCE</scope>
</reference>
<gene>
    <name evidence="1" type="ORF">TNIN_400021</name>
</gene>
<keyword evidence="2" id="KW-1185">Reference proteome</keyword>
<evidence type="ECO:0000313" key="1">
    <source>
        <dbReference type="EMBL" id="GFY67036.1"/>
    </source>
</evidence>
<comment type="caution">
    <text evidence="1">The sequence shown here is derived from an EMBL/GenBank/DDBJ whole genome shotgun (WGS) entry which is preliminary data.</text>
</comment>